<reference evidence="2 3" key="1">
    <citation type="submission" date="2014-04" db="EMBL/GenBank/DDBJ databases">
        <authorList>
            <consortium name="DOE Joint Genome Institute"/>
            <person name="Kuo A."/>
            <person name="Kohler A."/>
            <person name="Jargeat P."/>
            <person name="Nagy L.G."/>
            <person name="Floudas D."/>
            <person name="Copeland A."/>
            <person name="Barry K.W."/>
            <person name="Cichocki N."/>
            <person name="Veneault-Fourrey C."/>
            <person name="LaButti K."/>
            <person name="Lindquist E.A."/>
            <person name="Lipzen A."/>
            <person name="Lundell T."/>
            <person name="Morin E."/>
            <person name="Murat C."/>
            <person name="Sun H."/>
            <person name="Tunlid A."/>
            <person name="Henrissat B."/>
            <person name="Grigoriev I.V."/>
            <person name="Hibbett D.S."/>
            <person name="Martin F."/>
            <person name="Nordberg H.P."/>
            <person name="Cantor M.N."/>
            <person name="Hua S.X."/>
        </authorList>
    </citation>
    <scope>NUCLEOTIDE SEQUENCE [LARGE SCALE GENOMIC DNA]</scope>
    <source>
        <strain evidence="2 3">Ve08.2h10</strain>
    </source>
</reference>
<accession>A0A0D0E2Z4</accession>
<dbReference type="Proteomes" id="UP000054538">
    <property type="component" value="Unassembled WGS sequence"/>
</dbReference>
<gene>
    <name evidence="2" type="ORF">PAXRUDRAFT_798178</name>
</gene>
<keyword evidence="3" id="KW-1185">Reference proteome</keyword>
<dbReference type="AlphaFoldDB" id="A0A0D0E2Z4"/>
<proteinExistence type="predicted"/>
<keyword evidence="1" id="KW-0472">Membrane</keyword>
<evidence type="ECO:0000313" key="3">
    <source>
        <dbReference type="Proteomes" id="UP000054538"/>
    </source>
</evidence>
<feature type="transmembrane region" description="Helical" evidence="1">
    <location>
        <begin position="6"/>
        <end position="28"/>
    </location>
</feature>
<dbReference type="EMBL" id="KN825404">
    <property type="protein sequence ID" value="KIK91290.1"/>
    <property type="molecule type" value="Genomic_DNA"/>
</dbReference>
<sequence length="58" mass="6779">HDALKQSIWVYLASSTTLLTQCVIYYYISTQMPKNTGPKASWSDKEVEELVLYLHNHY</sequence>
<evidence type="ECO:0000313" key="2">
    <source>
        <dbReference type="EMBL" id="KIK91290.1"/>
    </source>
</evidence>
<feature type="non-terminal residue" evidence="2">
    <location>
        <position position="1"/>
    </location>
</feature>
<dbReference type="InParanoid" id="A0A0D0E2Z4"/>
<organism evidence="2 3">
    <name type="scientific">Paxillus rubicundulus Ve08.2h10</name>
    <dbReference type="NCBI Taxonomy" id="930991"/>
    <lineage>
        <taxon>Eukaryota</taxon>
        <taxon>Fungi</taxon>
        <taxon>Dikarya</taxon>
        <taxon>Basidiomycota</taxon>
        <taxon>Agaricomycotina</taxon>
        <taxon>Agaricomycetes</taxon>
        <taxon>Agaricomycetidae</taxon>
        <taxon>Boletales</taxon>
        <taxon>Paxilineae</taxon>
        <taxon>Paxillaceae</taxon>
        <taxon>Paxillus</taxon>
    </lineage>
</organism>
<name>A0A0D0E2Z4_9AGAM</name>
<keyword evidence="1" id="KW-0812">Transmembrane</keyword>
<dbReference type="HOGENOM" id="CLU_2984603_0_0_1"/>
<protein>
    <submittedName>
        <fullName evidence="2">Uncharacterized protein</fullName>
    </submittedName>
</protein>
<evidence type="ECO:0000256" key="1">
    <source>
        <dbReference type="SAM" id="Phobius"/>
    </source>
</evidence>
<reference evidence="3" key="2">
    <citation type="submission" date="2015-01" db="EMBL/GenBank/DDBJ databases">
        <title>Evolutionary Origins and Diversification of the Mycorrhizal Mutualists.</title>
        <authorList>
            <consortium name="DOE Joint Genome Institute"/>
            <consortium name="Mycorrhizal Genomics Consortium"/>
            <person name="Kohler A."/>
            <person name="Kuo A."/>
            <person name="Nagy L.G."/>
            <person name="Floudas D."/>
            <person name="Copeland A."/>
            <person name="Barry K.W."/>
            <person name="Cichocki N."/>
            <person name="Veneault-Fourrey C."/>
            <person name="LaButti K."/>
            <person name="Lindquist E.A."/>
            <person name="Lipzen A."/>
            <person name="Lundell T."/>
            <person name="Morin E."/>
            <person name="Murat C."/>
            <person name="Riley R."/>
            <person name="Ohm R."/>
            <person name="Sun H."/>
            <person name="Tunlid A."/>
            <person name="Henrissat B."/>
            <person name="Grigoriev I.V."/>
            <person name="Hibbett D.S."/>
            <person name="Martin F."/>
        </authorList>
    </citation>
    <scope>NUCLEOTIDE SEQUENCE [LARGE SCALE GENOMIC DNA]</scope>
    <source>
        <strain evidence="3">Ve08.2h10</strain>
    </source>
</reference>
<keyword evidence="1" id="KW-1133">Transmembrane helix</keyword>